<sequence>MSMKKDFLPYNYDLNYSIYNFDEFMYKYVQEKDSFSICLLNMSNLGLCNYILGYKYGNVLLHNIVNRIKRLINQKSYIYKFGGNILLIIVPNIKSRRSSVEIVERIMEISDDSFLLADKKLKLEIKLGISLYPYDDMKLGNVFKYASIALNCANKERGSTYEFFNVNMYENNAMEEKIRTDIQDALINHEFILYYQPQVNVNSGEIYGVEALIRWNHPEFGILTPSYFIDGIERNGEIKKVGRIVFYMACLEAKRLHSLGYSDLIMSVNLSIRQFEDDFFITFIKNILEITQVKPEYINFEITERTAINSTEKITSALRNIKDMGIKIFVDDFGTQYSFLNYLYSVPIDGIKIDRSFINGIDKSEKKFTIVRHLINLANDLNLEVVAEGMETEQQLKCLEKANCINVQGFFFGKPLSSNDLVNFMKTSNFSKPGNSIFSESKK</sequence>
<dbReference type="AlphaFoldDB" id="A0A1A6B0R2"/>
<dbReference type="InterPro" id="IPR043128">
    <property type="entry name" value="Rev_trsase/Diguanyl_cyclase"/>
</dbReference>
<dbReference type="Proteomes" id="UP000093954">
    <property type="component" value="Unassembled WGS sequence"/>
</dbReference>
<reference evidence="3 4" key="1">
    <citation type="journal article" date="2012" name="Front. Microbiol.">
        <title>Draft Genome Sequence of the Virulent Strain 01-B526 of the Fish Pathogen Aeromonas salmonicida.</title>
        <authorList>
            <person name="Charette S.J."/>
            <person name="Brochu F."/>
            <person name="Boyle B."/>
            <person name="Filion G."/>
            <person name="Tanaka K.H."/>
            <person name="Derome N."/>
        </authorList>
    </citation>
    <scope>NUCLEOTIDE SEQUENCE [LARGE SCALE GENOMIC DNA]</scope>
    <source>
        <strain evidence="3 4">P11</strain>
    </source>
</reference>
<feature type="domain" description="EAL" evidence="1">
    <location>
        <begin position="175"/>
        <end position="429"/>
    </location>
</feature>
<dbReference type="PANTHER" id="PTHR33121">
    <property type="entry name" value="CYCLIC DI-GMP PHOSPHODIESTERASE PDEF"/>
    <property type="match status" value="1"/>
</dbReference>
<evidence type="ECO:0000259" key="1">
    <source>
        <dbReference type="PROSITE" id="PS50883"/>
    </source>
</evidence>
<dbReference type="InterPro" id="IPR001633">
    <property type="entry name" value="EAL_dom"/>
</dbReference>
<dbReference type="EMBL" id="LROS01000007">
    <property type="protein sequence ID" value="OBR95892.1"/>
    <property type="molecule type" value="Genomic_DNA"/>
</dbReference>
<dbReference type="Pfam" id="PF00990">
    <property type="entry name" value="GGDEF"/>
    <property type="match status" value="1"/>
</dbReference>
<proteinExistence type="predicted"/>
<name>A0A1A6B0R2_9CLOT</name>
<dbReference type="SUPFAM" id="SSF55073">
    <property type="entry name" value="Nucleotide cyclase"/>
    <property type="match status" value="1"/>
</dbReference>
<dbReference type="SMART" id="SM00267">
    <property type="entry name" value="GGDEF"/>
    <property type="match status" value="1"/>
</dbReference>
<dbReference type="InterPro" id="IPR000160">
    <property type="entry name" value="GGDEF_dom"/>
</dbReference>
<keyword evidence="4" id="KW-1185">Reference proteome</keyword>
<organism evidence="3 4">
    <name type="scientific">Clostridium ragsdalei P11</name>
    <dbReference type="NCBI Taxonomy" id="1353534"/>
    <lineage>
        <taxon>Bacteria</taxon>
        <taxon>Bacillati</taxon>
        <taxon>Bacillota</taxon>
        <taxon>Clostridia</taxon>
        <taxon>Eubacteriales</taxon>
        <taxon>Clostridiaceae</taxon>
        <taxon>Clostridium</taxon>
    </lineage>
</organism>
<comment type="caution">
    <text evidence="3">The sequence shown here is derived from an EMBL/GenBank/DDBJ whole genome shotgun (WGS) entry which is preliminary data.</text>
</comment>
<dbReference type="CDD" id="cd01948">
    <property type="entry name" value="EAL"/>
    <property type="match status" value="1"/>
</dbReference>
<accession>A0A1A6B0R2</accession>
<dbReference type="Pfam" id="PF00563">
    <property type="entry name" value="EAL"/>
    <property type="match status" value="1"/>
</dbReference>
<dbReference type="Gene3D" id="3.30.70.270">
    <property type="match status" value="1"/>
</dbReference>
<feature type="domain" description="GGDEF" evidence="2">
    <location>
        <begin position="33"/>
        <end position="166"/>
    </location>
</feature>
<dbReference type="InterPro" id="IPR035919">
    <property type="entry name" value="EAL_sf"/>
</dbReference>
<evidence type="ECO:0000313" key="4">
    <source>
        <dbReference type="Proteomes" id="UP000093954"/>
    </source>
</evidence>
<gene>
    <name evidence="3" type="primary">cph2_3</name>
    <name evidence="3" type="ORF">CLRAG_06730</name>
</gene>
<dbReference type="GO" id="GO:0071111">
    <property type="term" value="F:cyclic-guanylate-specific phosphodiesterase activity"/>
    <property type="evidence" value="ECO:0007669"/>
    <property type="project" value="InterPro"/>
</dbReference>
<protein>
    <submittedName>
        <fullName evidence="3">Phytochrome-like protein cph2</fullName>
    </submittedName>
</protein>
<dbReference type="PATRIC" id="fig|1353534.3.peg.682"/>
<dbReference type="Gene3D" id="3.20.20.450">
    <property type="entry name" value="EAL domain"/>
    <property type="match status" value="1"/>
</dbReference>
<dbReference type="PANTHER" id="PTHR33121:SF71">
    <property type="entry name" value="OXYGEN SENSOR PROTEIN DOSP"/>
    <property type="match status" value="1"/>
</dbReference>
<dbReference type="InterPro" id="IPR029787">
    <property type="entry name" value="Nucleotide_cyclase"/>
</dbReference>
<dbReference type="PROSITE" id="PS50887">
    <property type="entry name" value="GGDEF"/>
    <property type="match status" value="1"/>
</dbReference>
<dbReference type="PROSITE" id="PS50883">
    <property type="entry name" value="EAL"/>
    <property type="match status" value="1"/>
</dbReference>
<dbReference type="InterPro" id="IPR050706">
    <property type="entry name" value="Cyclic-di-GMP_PDE-like"/>
</dbReference>
<evidence type="ECO:0000313" key="3">
    <source>
        <dbReference type="EMBL" id="OBR95892.1"/>
    </source>
</evidence>
<dbReference type="SUPFAM" id="SSF141868">
    <property type="entry name" value="EAL domain-like"/>
    <property type="match status" value="1"/>
</dbReference>
<dbReference type="NCBIfam" id="TIGR00254">
    <property type="entry name" value="GGDEF"/>
    <property type="match status" value="1"/>
</dbReference>
<dbReference type="SMART" id="SM00052">
    <property type="entry name" value="EAL"/>
    <property type="match status" value="1"/>
</dbReference>
<evidence type="ECO:0000259" key="2">
    <source>
        <dbReference type="PROSITE" id="PS50887"/>
    </source>
</evidence>